<dbReference type="OrthoDB" id="2122938at2759"/>
<dbReference type="AlphaFoldDB" id="A0A913Y4P1"/>
<evidence type="ECO:0000313" key="1">
    <source>
        <dbReference type="EnsemblMetazoa" id="XP_020914368.1"/>
    </source>
</evidence>
<organism evidence="1 2">
    <name type="scientific">Exaiptasia diaphana</name>
    <name type="common">Tropical sea anemone</name>
    <name type="synonym">Aiptasia pulchella</name>
    <dbReference type="NCBI Taxonomy" id="2652724"/>
    <lineage>
        <taxon>Eukaryota</taxon>
        <taxon>Metazoa</taxon>
        <taxon>Cnidaria</taxon>
        <taxon>Anthozoa</taxon>
        <taxon>Hexacorallia</taxon>
        <taxon>Actiniaria</taxon>
        <taxon>Aiptasiidae</taxon>
        <taxon>Exaiptasia</taxon>
    </lineage>
</organism>
<name>A0A913Y4P1_EXADI</name>
<keyword evidence="2" id="KW-1185">Reference proteome</keyword>
<dbReference type="Pfam" id="PF15104">
    <property type="entry name" value="CFAP141"/>
    <property type="match status" value="1"/>
</dbReference>
<dbReference type="PANTHER" id="PTHR35818">
    <property type="entry name" value="C1ORF189"/>
    <property type="match status" value="1"/>
</dbReference>
<dbReference type="OMA" id="SEWSEGL"/>
<protein>
    <submittedName>
        <fullName evidence="1">Uncharacterized protein</fullName>
    </submittedName>
</protein>
<dbReference type="KEGG" id="epa:110251958"/>
<sequence>MSMNTSYRYEIERPGAKNLRKALERQEQRIKYDEWMSGRDAAVKNDIRVNLIADWAEKLEETSACRSVKRWHEETKDELALTNKELSAVRKAQLRKLLTEENMIFQQELKNMGKAFYIQRT</sequence>
<dbReference type="EnsemblMetazoa" id="XM_021058709.2">
    <property type="protein sequence ID" value="XP_020914368.1"/>
    <property type="gene ID" value="LOC110251958"/>
</dbReference>
<dbReference type="PANTHER" id="PTHR35818:SF1">
    <property type="entry name" value="CILIA- AND FLAGELLA-ASSOCIATED PROTEIN 141"/>
    <property type="match status" value="1"/>
</dbReference>
<dbReference type="RefSeq" id="XP_020914368.1">
    <property type="nucleotide sequence ID" value="XM_021058709.2"/>
</dbReference>
<reference evidence="1" key="1">
    <citation type="submission" date="2022-11" db="UniProtKB">
        <authorList>
            <consortium name="EnsemblMetazoa"/>
        </authorList>
    </citation>
    <scope>IDENTIFICATION</scope>
</reference>
<dbReference type="InterPro" id="IPR029375">
    <property type="entry name" value="CFAP141"/>
</dbReference>
<accession>A0A913Y4P1</accession>
<dbReference type="Proteomes" id="UP000887567">
    <property type="component" value="Unplaced"/>
</dbReference>
<proteinExistence type="predicted"/>
<evidence type="ECO:0000313" key="2">
    <source>
        <dbReference type="Proteomes" id="UP000887567"/>
    </source>
</evidence>
<dbReference type="GeneID" id="110251958"/>